<protein>
    <submittedName>
        <fullName evidence="3">Pyridoxamine 5'-phosphate oxidase</fullName>
    </submittedName>
</protein>
<sequence length="152" mass="16853">MSIRLSEDEIWEFVSAAHTGVLTTLRADGAPVSLPTWFVVVDRTVCLSTPSGARKLGRVRRDPRAAFLVESGRAWAELRAVHLSGRVGPVEDDATRDRVRSLLDEKYAAFRVSPQRLPAAARSAYTDRAVLRLVPDERVLSWDNSRIRLSGG</sequence>
<dbReference type="AlphaFoldDB" id="A0A1S1PE36"/>
<evidence type="ECO:0000256" key="1">
    <source>
        <dbReference type="ARBA" id="ARBA00023002"/>
    </source>
</evidence>
<evidence type="ECO:0000313" key="3">
    <source>
        <dbReference type="EMBL" id="OHV19576.1"/>
    </source>
</evidence>
<dbReference type="Proteomes" id="UP000179769">
    <property type="component" value="Unassembled WGS sequence"/>
</dbReference>
<organism evidence="3 4">
    <name type="scientific">Parafrankia soli</name>
    <dbReference type="NCBI Taxonomy" id="2599596"/>
    <lineage>
        <taxon>Bacteria</taxon>
        <taxon>Bacillati</taxon>
        <taxon>Actinomycetota</taxon>
        <taxon>Actinomycetes</taxon>
        <taxon>Frankiales</taxon>
        <taxon>Frankiaceae</taxon>
        <taxon>Parafrankia</taxon>
    </lineage>
</organism>
<dbReference type="PANTHER" id="PTHR35176:SF6">
    <property type="entry name" value="HEME OXYGENASE HI_0854-RELATED"/>
    <property type="match status" value="1"/>
</dbReference>
<dbReference type="PANTHER" id="PTHR35176">
    <property type="entry name" value="HEME OXYGENASE HI_0854-RELATED"/>
    <property type="match status" value="1"/>
</dbReference>
<proteinExistence type="predicted"/>
<accession>A0A1S1PE36</accession>
<feature type="domain" description="Pyridoxamine 5'-phosphate oxidase N-terminal" evidence="2">
    <location>
        <begin position="7"/>
        <end position="136"/>
    </location>
</feature>
<dbReference type="InterPro" id="IPR012349">
    <property type="entry name" value="Split_barrel_FMN-bd"/>
</dbReference>
<name>A0A1S1PE36_9ACTN</name>
<dbReference type="OrthoDB" id="162914at2"/>
<keyword evidence="1" id="KW-0560">Oxidoreductase</keyword>
<keyword evidence="4" id="KW-1185">Reference proteome</keyword>
<dbReference type="InterPro" id="IPR052019">
    <property type="entry name" value="F420H2_bilvrd_red/Heme_oxyg"/>
</dbReference>
<reference evidence="4" key="1">
    <citation type="submission" date="2016-07" db="EMBL/GenBank/DDBJ databases">
        <title>Frankia sp. NRRL B-16219 Genome sequencing.</title>
        <authorList>
            <person name="Ghodhbane-Gtari F."/>
            <person name="Swanson E."/>
            <person name="Gueddou A."/>
            <person name="Louati M."/>
            <person name="Nouioui I."/>
            <person name="Hezbri K."/>
            <person name="Abebe-Akele F."/>
            <person name="Simpson S."/>
            <person name="Morris K."/>
            <person name="Thomas K."/>
            <person name="Gtari M."/>
            <person name="Tisa L.S."/>
        </authorList>
    </citation>
    <scope>NUCLEOTIDE SEQUENCE [LARGE SCALE GENOMIC DNA]</scope>
    <source>
        <strain evidence="4">NRRL B-16219</strain>
    </source>
</reference>
<evidence type="ECO:0000313" key="4">
    <source>
        <dbReference type="Proteomes" id="UP000179769"/>
    </source>
</evidence>
<dbReference type="GO" id="GO:0005829">
    <property type="term" value="C:cytosol"/>
    <property type="evidence" value="ECO:0007669"/>
    <property type="project" value="TreeGrafter"/>
</dbReference>
<dbReference type="InterPro" id="IPR011576">
    <property type="entry name" value="Pyridox_Oxase_N"/>
</dbReference>
<dbReference type="EMBL" id="MAXA01000281">
    <property type="protein sequence ID" value="OHV19576.1"/>
    <property type="molecule type" value="Genomic_DNA"/>
</dbReference>
<dbReference type="Pfam" id="PF01243">
    <property type="entry name" value="PNPOx_N"/>
    <property type="match status" value="1"/>
</dbReference>
<evidence type="ECO:0000259" key="2">
    <source>
        <dbReference type="Pfam" id="PF01243"/>
    </source>
</evidence>
<dbReference type="RefSeq" id="WP_071067165.1">
    <property type="nucleotide sequence ID" value="NZ_JBFLUH010000179.1"/>
</dbReference>
<dbReference type="GO" id="GO:0070967">
    <property type="term" value="F:coenzyme F420 binding"/>
    <property type="evidence" value="ECO:0007669"/>
    <property type="project" value="TreeGrafter"/>
</dbReference>
<gene>
    <name evidence="3" type="ORF">BBK14_29290</name>
</gene>
<dbReference type="SUPFAM" id="SSF50475">
    <property type="entry name" value="FMN-binding split barrel"/>
    <property type="match status" value="1"/>
</dbReference>
<dbReference type="GO" id="GO:0016627">
    <property type="term" value="F:oxidoreductase activity, acting on the CH-CH group of donors"/>
    <property type="evidence" value="ECO:0007669"/>
    <property type="project" value="TreeGrafter"/>
</dbReference>
<dbReference type="Gene3D" id="2.30.110.10">
    <property type="entry name" value="Electron Transport, Fmn-binding Protein, Chain A"/>
    <property type="match status" value="1"/>
</dbReference>
<comment type="caution">
    <text evidence="3">The sequence shown here is derived from an EMBL/GenBank/DDBJ whole genome shotgun (WGS) entry which is preliminary data.</text>
</comment>